<comment type="cofactor">
    <cofactor evidence="1 7">
        <name>heme</name>
        <dbReference type="ChEBI" id="CHEBI:30413"/>
    </cofactor>
</comment>
<gene>
    <name evidence="9" type="ORF">XA68_18295</name>
</gene>
<evidence type="ECO:0000256" key="7">
    <source>
        <dbReference type="PIRSR" id="PIRSR602403-1"/>
    </source>
</evidence>
<dbReference type="PRINTS" id="PR00465">
    <property type="entry name" value="EP450IV"/>
</dbReference>
<dbReference type="PANTHER" id="PTHR24304">
    <property type="entry name" value="CYTOCHROME P450 FAMILY 7"/>
    <property type="match status" value="1"/>
</dbReference>
<evidence type="ECO:0000256" key="3">
    <source>
        <dbReference type="ARBA" id="ARBA00022617"/>
    </source>
</evidence>
<evidence type="ECO:0000256" key="6">
    <source>
        <dbReference type="ARBA" id="ARBA00023033"/>
    </source>
</evidence>
<dbReference type="CDD" id="cd00302">
    <property type="entry name" value="cytochrome_P450"/>
    <property type="match status" value="1"/>
</dbReference>
<comment type="similarity">
    <text evidence="2">Belongs to the cytochrome P450 family.</text>
</comment>
<keyword evidence="3 7" id="KW-0349">Heme</keyword>
<sequence length="496" mass="54661">MALPLIAGSSPVVLTVLLLVTAAVLVVVQMVASRPRLPAHAPTLVRGWPVFGCLDFFRGRRDFLLRGRQMMPSRQFSFFYGPHPIVAVSGPAARASFFTARGLDLGAGFAALYAASPNIEHLSNGSVDGQFIPLAKRLMQRERLEAVLPVMVADVDVALATADSVLEPFGLMLRLIYKLTHRTLGSNDVADDDGLLDDTLAVFGRLDSSSALEIMFPKLFTPNKLRKLLAGLKLHRAFSAVVDKRRRSGRKDNDAMQVLMESTDSNVQISAFIISALFAGLINSTFNAAWILLYLAETAEWYDRVRAEVDAAVAKRRPRGSGETAAKTLTSLSLTDWETEFPLIELAMRETIRIIGRGVCMRKNVSDKDIEIGDSGLVIPKGAFAVCGLEDAHMDSGLYPDPDRWDPDRYMPGRDEDKQGPHAYLGWGSGLHPCLGMRFAKLEIIITTVTMFAHYDFRRCDQFGHDDSMPLPGLVRSSIGEKRPTHDVFLKCTPRA</sequence>
<reference evidence="9 10" key="2">
    <citation type="journal article" date="2017" name="Sci. Rep.">
        <title>Ant-infecting Ophiocordyceps genomes reveal a high diversity of potential behavioral manipulation genes and a possible major role for enterotoxins.</title>
        <authorList>
            <person name="de Bekker C."/>
            <person name="Ohm R.A."/>
            <person name="Evans H.C."/>
            <person name="Brachmann A."/>
            <person name="Hughes D.P."/>
        </authorList>
    </citation>
    <scope>NUCLEOTIDE SEQUENCE [LARGE SCALE GENOMIC DNA]</scope>
    <source>
        <strain evidence="9 10">SC16a</strain>
    </source>
</reference>
<proteinExistence type="inferred from homology"/>
<evidence type="ECO:0008006" key="11">
    <source>
        <dbReference type="Google" id="ProtNLM"/>
    </source>
</evidence>
<evidence type="ECO:0000256" key="8">
    <source>
        <dbReference type="SAM" id="Phobius"/>
    </source>
</evidence>
<evidence type="ECO:0000256" key="2">
    <source>
        <dbReference type="ARBA" id="ARBA00010617"/>
    </source>
</evidence>
<evidence type="ECO:0000256" key="5">
    <source>
        <dbReference type="ARBA" id="ARBA00023004"/>
    </source>
</evidence>
<dbReference type="InterPro" id="IPR050529">
    <property type="entry name" value="CYP450_sterol_14alpha_dmase"/>
</dbReference>
<dbReference type="EMBL" id="LAZP02000091">
    <property type="protein sequence ID" value="PFH61087.1"/>
    <property type="molecule type" value="Genomic_DNA"/>
</dbReference>
<dbReference type="AlphaFoldDB" id="A0A2A9PJM0"/>
<keyword evidence="6" id="KW-0503">Monooxygenase</keyword>
<dbReference type="Gene3D" id="1.10.630.10">
    <property type="entry name" value="Cytochrome P450"/>
    <property type="match status" value="1"/>
</dbReference>
<dbReference type="InterPro" id="IPR001128">
    <property type="entry name" value="Cyt_P450"/>
</dbReference>
<evidence type="ECO:0000313" key="10">
    <source>
        <dbReference type="Proteomes" id="UP000037136"/>
    </source>
</evidence>
<dbReference type="InterPro" id="IPR002403">
    <property type="entry name" value="Cyt_P450_E_grp-IV"/>
</dbReference>
<dbReference type="SUPFAM" id="SSF48264">
    <property type="entry name" value="Cytochrome P450"/>
    <property type="match status" value="1"/>
</dbReference>
<keyword evidence="6" id="KW-0560">Oxidoreductase</keyword>
<keyword evidence="8" id="KW-0812">Transmembrane</keyword>
<dbReference type="GO" id="GO:0016705">
    <property type="term" value="F:oxidoreductase activity, acting on paired donors, with incorporation or reduction of molecular oxygen"/>
    <property type="evidence" value="ECO:0007669"/>
    <property type="project" value="InterPro"/>
</dbReference>
<evidence type="ECO:0000256" key="1">
    <source>
        <dbReference type="ARBA" id="ARBA00001971"/>
    </source>
</evidence>
<dbReference type="GO" id="GO:0005506">
    <property type="term" value="F:iron ion binding"/>
    <property type="evidence" value="ECO:0007669"/>
    <property type="project" value="InterPro"/>
</dbReference>
<comment type="caution">
    <text evidence="9">The sequence shown here is derived from an EMBL/GenBank/DDBJ whole genome shotgun (WGS) entry which is preliminary data.</text>
</comment>
<name>A0A2A9PJM0_OPHUN</name>
<reference evidence="9 10" key="1">
    <citation type="journal article" date="2015" name="BMC Genomics">
        <title>Gene expression during zombie ant biting behavior reflects the complexity underlying fungal parasitic behavioral manipulation.</title>
        <authorList>
            <person name="de Bekker C."/>
            <person name="Ohm R.A."/>
            <person name="Loreto R.G."/>
            <person name="Sebastian A."/>
            <person name="Albert I."/>
            <person name="Merrow M."/>
            <person name="Brachmann A."/>
            <person name="Hughes D.P."/>
        </authorList>
    </citation>
    <scope>NUCLEOTIDE SEQUENCE [LARGE SCALE GENOMIC DNA]</scope>
    <source>
        <strain evidence="9 10">SC16a</strain>
    </source>
</reference>
<evidence type="ECO:0000313" key="9">
    <source>
        <dbReference type="EMBL" id="PFH61087.1"/>
    </source>
</evidence>
<dbReference type="Pfam" id="PF00067">
    <property type="entry name" value="p450"/>
    <property type="match status" value="1"/>
</dbReference>
<dbReference type="STRING" id="268505.A0A2A9PJM0"/>
<protein>
    <recommendedName>
        <fullName evidence="11">Cytochrome P450</fullName>
    </recommendedName>
</protein>
<keyword evidence="8" id="KW-0472">Membrane</keyword>
<keyword evidence="4 7" id="KW-0479">Metal-binding</keyword>
<feature type="transmembrane region" description="Helical" evidence="8">
    <location>
        <begin position="12"/>
        <end position="32"/>
    </location>
</feature>
<organism evidence="9 10">
    <name type="scientific">Ophiocordyceps unilateralis</name>
    <name type="common">Zombie-ant fungus</name>
    <name type="synonym">Torrubia unilateralis</name>
    <dbReference type="NCBI Taxonomy" id="268505"/>
    <lineage>
        <taxon>Eukaryota</taxon>
        <taxon>Fungi</taxon>
        <taxon>Dikarya</taxon>
        <taxon>Ascomycota</taxon>
        <taxon>Pezizomycotina</taxon>
        <taxon>Sordariomycetes</taxon>
        <taxon>Hypocreomycetidae</taxon>
        <taxon>Hypocreales</taxon>
        <taxon>Ophiocordycipitaceae</taxon>
        <taxon>Ophiocordyceps</taxon>
    </lineage>
</organism>
<dbReference type="GO" id="GO:0004497">
    <property type="term" value="F:monooxygenase activity"/>
    <property type="evidence" value="ECO:0007669"/>
    <property type="project" value="UniProtKB-KW"/>
</dbReference>
<evidence type="ECO:0000256" key="4">
    <source>
        <dbReference type="ARBA" id="ARBA00022723"/>
    </source>
</evidence>
<keyword evidence="8" id="KW-1133">Transmembrane helix</keyword>
<dbReference type="Proteomes" id="UP000037136">
    <property type="component" value="Unassembled WGS sequence"/>
</dbReference>
<dbReference type="GO" id="GO:0020037">
    <property type="term" value="F:heme binding"/>
    <property type="evidence" value="ECO:0007669"/>
    <property type="project" value="InterPro"/>
</dbReference>
<keyword evidence="10" id="KW-1185">Reference proteome</keyword>
<dbReference type="OrthoDB" id="1055148at2759"/>
<keyword evidence="5 7" id="KW-0408">Iron</keyword>
<dbReference type="InterPro" id="IPR036396">
    <property type="entry name" value="Cyt_P450_sf"/>
</dbReference>
<feature type="binding site" description="axial binding residue" evidence="7">
    <location>
        <position position="434"/>
    </location>
    <ligand>
        <name>heme</name>
        <dbReference type="ChEBI" id="CHEBI:30413"/>
    </ligand>
    <ligandPart>
        <name>Fe</name>
        <dbReference type="ChEBI" id="CHEBI:18248"/>
    </ligandPart>
</feature>
<dbReference type="PANTHER" id="PTHR24304:SF2">
    <property type="entry name" value="24-HYDROXYCHOLESTEROL 7-ALPHA-HYDROXYLASE"/>
    <property type="match status" value="1"/>
</dbReference>
<accession>A0A2A9PJM0</accession>